<keyword evidence="1" id="KW-0472">Membrane</keyword>
<accession>A0A9X3J3G4</accession>
<protein>
    <submittedName>
        <fullName evidence="2">Uncharacterized protein</fullName>
    </submittedName>
</protein>
<gene>
    <name evidence="2" type="ORF">OV079_51160</name>
</gene>
<feature type="transmembrane region" description="Helical" evidence="1">
    <location>
        <begin position="12"/>
        <end position="37"/>
    </location>
</feature>
<sequence length="50" mass="5514">MPFPARVIRYLVSILVWTLGFAWMTGVILFLVGFALVRGGGLSSTAERRS</sequence>
<evidence type="ECO:0000256" key="1">
    <source>
        <dbReference type="SAM" id="Phobius"/>
    </source>
</evidence>
<evidence type="ECO:0000313" key="3">
    <source>
        <dbReference type="Proteomes" id="UP001150924"/>
    </source>
</evidence>
<proteinExistence type="predicted"/>
<comment type="caution">
    <text evidence="2">The sequence shown here is derived from an EMBL/GenBank/DDBJ whole genome shotgun (WGS) entry which is preliminary data.</text>
</comment>
<organism evidence="2 3">
    <name type="scientific">Nannocystis pusilla</name>
    <dbReference type="NCBI Taxonomy" id="889268"/>
    <lineage>
        <taxon>Bacteria</taxon>
        <taxon>Pseudomonadati</taxon>
        <taxon>Myxococcota</taxon>
        <taxon>Polyangia</taxon>
        <taxon>Nannocystales</taxon>
        <taxon>Nannocystaceae</taxon>
        <taxon>Nannocystis</taxon>
    </lineage>
</organism>
<dbReference type="RefSeq" id="WP_267777865.1">
    <property type="nucleotide sequence ID" value="NZ_JAPNKE010000002.1"/>
</dbReference>
<keyword evidence="3" id="KW-1185">Reference proteome</keyword>
<dbReference type="EMBL" id="JAPNKE010000002">
    <property type="protein sequence ID" value="MCY1013751.1"/>
    <property type="molecule type" value="Genomic_DNA"/>
</dbReference>
<evidence type="ECO:0000313" key="2">
    <source>
        <dbReference type="EMBL" id="MCY1013751.1"/>
    </source>
</evidence>
<name>A0A9X3J3G4_9BACT</name>
<reference evidence="2" key="1">
    <citation type="submission" date="2022-11" db="EMBL/GenBank/DDBJ databases">
        <title>Minimal conservation of predation-associated metabolite biosynthetic gene clusters underscores biosynthetic potential of Myxococcota including descriptions for ten novel species: Archangium lansinium sp. nov., Myxococcus landrumus sp. nov., Nannocystis bai.</title>
        <authorList>
            <person name="Ahearne A."/>
            <person name="Stevens C."/>
            <person name="Phillips K."/>
        </authorList>
    </citation>
    <scope>NUCLEOTIDE SEQUENCE</scope>
    <source>
        <strain evidence="2">Na p29</strain>
    </source>
</reference>
<dbReference type="Proteomes" id="UP001150924">
    <property type="component" value="Unassembled WGS sequence"/>
</dbReference>
<keyword evidence="1" id="KW-0812">Transmembrane</keyword>
<keyword evidence="1" id="KW-1133">Transmembrane helix</keyword>
<dbReference type="AlphaFoldDB" id="A0A9X3J3G4"/>